<evidence type="ECO:0000313" key="4">
    <source>
        <dbReference type="EMBL" id="MFD1370446.1"/>
    </source>
</evidence>
<dbReference type="SUPFAM" id="SSF55729">
    <property type="entry name" value="Acyl-CoA N-acyltransferases (Nat)"/>
    <property type="match status" value="1"/>
</dbReference>
<dbReference type="Pfam" id="PF00583">
    <property type="entry name" value="Acetyltransf_1"/>
    <property type="match status" value="1"/>
</dbReference>
<reference evidence="5" key="1">
    <citation type="journal article" date="2019" name="Int. J. Syst. Evol. Microbiol.">
        <title>The Global Catalogue of Microorganisms (GCM) 10K type strain sequencing project: providing services to taxonomists for standard genome sequencing and annotation.</title>
        <authorList>
            <consortium name="The Broad Institute Genomics Platform"/>
            <consortium name="The Broad Institute Genome Sequencing Center for Infectious Disease"/>
            <person name="Wu L."/>
            <person name="Ma J."/>
        </authorList>
    </citation>
    <scope>NUCLEOTIDE SEQUENCE [LARGE SCALE GENOMIC DNA]</scope>
    <source>
        <strain evidence="5">CCM 7526</strain>
    </source>
</reference>
<keyword evidence="5" id="KW-1185">Reference proteome</keyword>
<gene>
    <name evidence="4" type="ORF">ACFQ5G_34365</name>
</gene>
<dbReference type="Proteomes" id="UP001597183">
    <property type="component" value="Unassembled WGS sequence"/>
</dbReference>
<dbReference type="InterPro" id="IPR000182">
    <property type="entry name" value="GNAT_dom"/>
</dbReference>
<organism evidence="4 5">
    <name type="scientific">Actinoplanes sichuanensis</name>
    <dbReference type="NCBI Taxonomy" id="512349"/>
    <lineage>
        <taxon>Bacteria</taxon>
        <taxon>Bacillati</taxon>
        <taxon>Actinomycetota</taxon>
        <taxon>Actinomycetes</taxon>
        <taxon>Micromonosporales</taxon>
        <taxon>Micromonosporaceae</taxon>
        <taxon>Actinoplanes</taxon>
    </lineage>
</organism>
<dbReference type="Gene3D" id="3.40.630.30">
    <property type="match status" value="1"/>
</dbReference>
<keyword evidence="1 4" id="KW-0808">Transferase</keyword>
<dbReference type="EMBL" id="JBHTMK010000044">
    <property type="protein sequence ID" value="MFD1370446.1"/>
    <property type="molecule type" value="Genomic_DNA"/>
</dbReference>
<protein>
    <submittedName>
        <fullName evidence="4">GNAT family N-acetyltransferase</fullName>
        <ecNumber evidence="4">2.3.-.-</ecNumber>
    </submittedName>
</protein>
<feature type="domain" description="N-acetyltransferase" evidence="3">
    <location>
        <begin position="5"/>
        <end position="152"/>
    </location>
</feature>
<accession>A0ABW4AJW7</accession>
<evidence type="ECO:0000313" key="5">
    <source>
        <dbReference type="Proteomes" id="UP001597183"/>
    </source>
</evidence>
<dbReference type="InterPro" id="IPR050832">
    <property type="entry name" value="Bact_Acetyltransf"/>
</dbReference>
<dbReference type="PROSITE" id="PS51186">
    <property type="entry name" value="GNAT"/>
    <property type="match status" value="1"/>
</dbReference>
<keyword evidence="2 4" id="KW-0012">Acyltransferase</keyword>
<evidence type="ECO:0000256" key="1">
    <source>
        <dbReference type="ARBA" id="ARBA00022679"/>
    </source>
</evidence>
<dbReference type="GO" id="GO:0016746">
    <property type="term" value="F:acyltransferase activity"/>
    <property type="evidence" value="ECO:0007669"/>
    <property type="project" value="UniProtKB-KW"/>
</dbReference>
<proteinExistence type="predicted"/>
<dbReference type="CDD" id="cd04301">
    <property type="entry name" value="NAT_SF"/>
    <property type="match status" value="1"/>
</dbReference>
<evidence type="ECO:0000256" key="2">
    <source>
        <dbReference type="ARBA" id="ARBA00023315"/>
    </source>
</evidence>
<dbReference type="PANTHER" id="PTHR43877">
    <property type="entry name" value="AMINOALKYLPHOSPHONATE N-ACETYLTRANSFERASE-RELATED-RELATED"/>
    <property type="match status" value="1"/>
</dbReference>
<dbReference type="EC" id="2.3.-.-" evidence="4"/>
<dbReference type="PANTHER" id="PTHR43877:SF1">
    <property type="entry name" value="ACETYLTRANSFERASE"/>
    <property type="match status" value="1"/>
</dbReference>
<evidence type="ECO:0000259" key="3">
    <source>
        <dbReference type="PROSITE" id="PS51186"/>
    </source>
</evidence>
<sequence length="153" mass="16489">MKTVIDIRPARGDEAGLLSGLAFRSKAHWGYDEAFLEACRPALTLRPDELGARRATVAEARGTVVGFYTLDCTPPVGELDNLWVEPAGMGDGVGRRLWAHAMATAAASGLTEVLIEADPYAEGFYLAMGAERIGTVPSTVTPGRLLPRMRYRP</sequence>
<dbReference type="InterPro" id="IPR016181">
    <property type="entry name" value="Acyl_CoA_acyltransferase"/>
</dbReference>
<comment type="caution">
    <text evidence="4">The sequence shown here is derived from an EMBL/GenBank/DDBJ whole genome shotgun (WGS) entry which is preliminary data.</text>
</comment>
<name>A0ABW4AJW7_9ACTN</name>
<dbReference type="RefSeq" id="WP_317793781.1">
    <property type="nucleotide sequence ID" value="NZ_AP028461.1"/>
</dbReference>